<feature type="compositionally biased region" description="Basic and acidic residues" evidence="1">
    <location>
        <begin position="97"/>
        <end position="106"/>
    </location>
</feature>
<proteinExistence type="predicted"/>
<dbReference type="Proteomes" id="UP000638560">
    <property type="component" value="Unassembled WGS sequence"/>
</dbReference>
<gene>
    <name evidence="2" type="ORF">I0C86_15105</name>
</gene>
<evidence type="ECO:0000256" key="1">
    <source>
        <dbReference type="SAM" id="MobiDB-lite"/>
    </source>
</evidence>
<organism evidence="2 3">
    <name type="scientific">Plantactinospora alkalitolerans</name>
    <dbReference type="NCBI Taxonomy" id="2789879"/>
    <lineage>
        <taxon>Bacteria</taxon>
        <taxon>Bacillati</taxon>
        <taxon>Actinomycetota</taxon>
        <taxon>Actinomycetes</taxon>
        <taxon>Micromonosporales</taxon>
        <taxon>Micromonosporaceae</taxon>
        <taxon>Plantactinospora</taxon>
    </lineage>
</organism>
<dbReference type="RefSeq" id="WP_196201849.1">
    <property type="nucleotide sequence ID" value="NZ_JADPUN010000148.1"/>
</dbReference>
<keyword evidence="3" id="KW-1185">Reference proteome</keyword>
<protein>
    <submittedName>
        <fullName evidence="2">Uncharacterized protein</fullName>
    </submittedName>
</protein>
<feature type="region of interest" description="Disordered" evidence="1">
    <location>
        <begin position="68"/>
        <end position="139"/>
    </location>
</feature>
<name>A0ABS0GW20_9ACTN</name>
<sequence>MDHHFAVVDDEHDVKDPVTVVRVSERTGVTEFHDEADWVEKKSARTAASQVVPAERLTPGGRHRIERARLGARRQDQVGPGSPGGHRVEPGGVLARPPDDAVREGVVRVGGRSRQDSGLAPTQIRRSTTPRSRSAVTYP</sequence>
<evidence type="ECO:0000313" key="2">
    <source>
        <dbReference type="EMBL" id="MBF9130274.1"/>
    </source>
</evidence>
<feature type="compositionally biased region" description="Polar residues" evidence="1">
    <location>
        <begin position="124"/>
        <end position="139"/>
    </location>
</feature>
<dbReference type="EMBL" id="JADPUN010000148">
    <property type="protein sequence ID" value="MBF9130274.1"/>
    <property type="molecule type" value="Genomic_DNA"/>
</dbReference>
<reference evidence="2 3" key="1">
    <citation type="submission" date="2020-11" db="EMBL/GenBank/DDBJ databases">
        <title>A novel isolate from a Black sea contaminated sediment with potential to produce alkanes: Plantactinospora alkalitolerans sp. nov.</title>
        <authorList>
            <person name="Carro L."/>
            <person name="Veyisoglu A."/>
            <person name="Guven K."/>
            <person name="Schumann P."/>
            <person name="Klenk H.-P."/>
            <person name="Sahin N."/>
        </authorList>
    </citation>
    <scope>NUCLEOTIDE SEQUENCE [LARGE SCALE GENOMIC DNA]</scope>
    <source>
        <strain evidence="2 3">S1510</strain>
    </source>
</reference>
<comment type="caution">
    <text evidence="2">The sequence shown here is derived from an EMBL/GenBank/DDBJ whole genome shotgun (WGS) entry which is preliminary data.</text>
</comment>
<accession>A0ABS0GW20</accession>
<evidence type="ECO:0000313" key="3">
    <source>
        <dbReference type="Proteomes" id="UP000638560"/>
    </source>
</evidence>